<dbReference type="AlphaFoldDB" id="A0A4U0UHN9"/>
<proteinExistence type="predicted"/>
<protein>
    <submittedName>
        <fullName evidence="2">Uncharacterized protein</fullName>
    </submittedName>
</protein>
<dbReference type="EMBL" id="NAJL01000001">
    <property type="protein sequence ID" value="TKA34256.1"/>
    <property type="molecule type" value="Genomic_DNA"/>
</dbReference>
<gene>
    <name evidence="2" type="ORF">B0A50_00236</name>
</gene>
<organism evidence="2 3">
    <name type="scientific">Salinomyces thailandicus</name>
    <dbReference type="NCBI Taxonomy" id="706561"/>
    <lineage>
        <taxon>Eukaryota</taxon>
        <taxon>Fungi</taxon>
        <taxon>Dikarya</taxon>
        <taxon>Ascomycota</taxon>
        <taxon>Pezizomycotina</taxon>
        <taxon>Dothideomycetes</taxon>
        <taxon>Dothideomycetidae</taxon>
        <taxon>Mycosphaerellales</taxon>
        <taxon>Teratosphaeriaceae</taxon>
        <taxon>Salinomyces</taxon>
    </lineage>
</organism>
<feature type="compositionally biased region" description="Basic and acidic residues" evidence="1">
    <location>
        <begin position="49"/>
        <end position="58"/>
    </location>
</feature>
<evidence type="ECO:0000256" key="1">
    <source>
        <dbReference type="SAM" id="MobiDB-lite"/>
    </source>
</evidence>
<name>A0A4U0UHN9_9PEZI</name>
<reference evidence="2 3" key="1">
    <citation type="submission" date="2017-03" db="EMBL/GenBank/DDBJ databases">
        <title>Genomes of endolithic fungi from Antarctica.</title>
        <authorList>
            <person name="Coleine C."/>
            <person name="Masonjones S."/>
            <person name="Stajich J.E."/>
        </authorList>
    </citation>
    <scope>NUCLEOTIDE SEQUENCE [LARGE SCALE GENOMIC DNA]</scope>
    <source>
        <strain evidence="2 3">CCFEE 6315</strain>
    </source>
</reference>
<evidence type="ECO:0000313" key="3">
    <source>
        <dbReference type="Proteomes" id="UP000308549"/>
    </source>
</evidence>
<evidence type="ECO:0000313" key="2">
    <source>
        <dbReference type="EMBL" id="TKA34256.1"/>
    </source>
</evidence>
<keyword evidence="3" id="KW-1185">Reference proteome</keyword>
<sequence length="249" mass="27815">MSSPPGFGPKEAANVLMSMRNGGALADPEEEYDANAISIIHGMRNHAAKDGRYSRDSPHLLPNGGRYSEATGRISGPNVCEVDLQELDGDDKSLYQDISNSSAAGVFEEQESWKVDNPKPQPLTYYIPTASSEPEQRTVRTQVDSTRRKSVAAANKARRLAVWRRKNELGMALMRPGTGDRKYSKDENDYIVALHMEHADQTGGCQVPYAALTQQFNKEFPGRKRTQASLTSHISRVKELMQLREQYER</sequence>
<feature type="region of interest" description="Disordered" evidence="1">
    <location>
        <begin position="49"/>
        <end position="74"/>
    </location>
</feature>
<comment type="caution">
    <text evidence="2">The sequence shown here is derived from an EMBL/GenBank/DDBJ whole genome shotgun (WGS) entry which is preliminary data.</text>
</comment>
<accession>A0A4U0UHN9</accession>
<dbReference type="Proteomes" id="UP000308549">
    <property type="component" value="Unassembled WGS sequence"/>
</dbReference>